<name>A0ABX7AYR2_9PROT</name>
<evidence type="ECO:0000313" key="4">
    <source>
        <dbReference type="EMBL" id="QQP87249.1"/>
    </source>
</evidence>
<dbReference type="SUPFAM" id="SSF47090">
    <property type="entry name" value="PGBD-like"/>
    <property type="match status" value="1"/>
</dbReference>
<feature type="transmembrane region" description="Helical" evidence="2">
    <location>
        <begin position="20"/>
        <end position="43"/>
    </location>
</feature>
<reference evidence="4" key="1">
    <citation type="submission" date="2021-02" db="EMBL/GenBank/DDBJ databases">
        <title>Skermanella TT6 skin isolate.</title>
        <authorList>
            <person name="Lee K."/>
            <person name="Ganzorig M."/>
        </authorList>
    </citation>
    <scope>NUCLEOTIDE SEQUENCE</scope>
    <source>
        <strain evidence="4">TT6</strain>
    </source>
</reference>
<evidence type="ECO:0000259" key="3">
    <source>
        <dbReference type="Pfam" id="PF01471"/>
    </source>
</evidence>
<dbReference type="Gene3D" id="1.10.101.10">
    <property type="entry name" value="PGBD-like superfamily/PGBD"/>
    <property type="match status" value="1"/>
</dbReference>
<sequence length="154" mass="16006">MAIDLAQFRLPEAVNMPRIGATPIVVIGLLSASLFGLFYLAALNNPGIVRPPKPVAAAPERPVAQPVREAATPVPSVPAPPAAPAPERPRPATRAELREIQTLLKAAGYDPGPADGLMGPKTHGAIAAFRRDHGIAAGAEPDSVLLEAVRAARR</sequence>
<keyword evidence="2" id="KW-1133">Transmembrane helix</keyword>
<gene>
    <name evidence="4" type="ORF">IGS68_14050</name>
</gene>
<feature type="domain" description="Peptidoglycan binding-like" evidence="3">
    <location>
        <begin position="94"/>
        <end position="146"/>
    </location>
</feature>
<dbReference type="InterPro" id="IPR002477">
    <property type="entry name" value="Peptidoglycan-bd-like"/>
</dbReference>
<protein>
    <submittedName>
        <fullName evidence="4">Peptidoglycan-binding protein</fullName>
    </submittedName>
</protein>
<accession>A0ABX7AYR2</accession>
<feature type="compositionally biased region" description="Pro residues" evidence="1">
    <location>
        <begin position="75"/>
        <end position="86"/>
    </location>
</feature>
<keyword evidence="5" id="KW-1185">Reference proteome</keyword>
<dbReference type="InterPro" id="IPR036365">
    <property type="entry name" value="PGBD-like_sf"/>
</dbReference>
<dbReference type="RefSeq" id="WP_201069833.1">
    <property type="nucleotide sequence ID" value="NZ_CP067420.1"/>
</dbReference>
<dbReference type="EMBL" id="CP067420">
    <property type="protein sequence ID" value="QQP87249.1"/>
    <property type="molecule type" value="Genomic_DNA"/>
</dbReference>
<evidence type="ECO:0000256" key="1">
    <source>
        <dbReference type="SAM" id="MobiDB-lite"/>
    </source>
</evidence>
<proteinExistence type="predicted"/>
<keyword evidence="2" id="KW-0472">Membrane</keyword>
<dbReference type="Pfam" id="PF01471">
    <property type="entry name" value="PG_binding_1"/>
    <property type="match status" value="1"/>
</dbReference>
<feature type="region of interest" description="Disordered" evidence="1">
    <location>
        <begin position="51"/>
        <end position="93"/>
    </location>
</feature>
<keyword evidence="2" id="KW-0812">Transmembrane</keyword>
<dbReference type="Proteomes" id="UP000595197">
    <property type="component" value="Chromosome"/>
</dbReference>
<evidence type="ECO:0000313" key="5">
    <source>
        <dbReference type="Proteomes" id="UP000595197"/>
    </source>
</evidence>
<organism evidence="4 5">
    <name type="scientific">Skermanella cutis</name>
    <dbReference type="NCBI Taxonomy" id="2775420"/>
    <lineage>
        <taxon>Bacteria</taxon>
        <taxon>Pseudomonadati</taxon>
        <taxon>Pseudomonadota</taxon>
        <taxon>Alphaproteobacteria</taxon>
        <taxon>Rhodospirillales</taxon>
        <taxon>Azospirillaceae</taxon>
        <taxon>Skermanella</taxon>
    </lineage>
</organism>
<dbReference type="InterPro" id="IPR036366">
    <property type="entry name" value="PGBDSf"/>
</dbReference>
<evidence type="ECO:0000256" key="2">
    <source>
        <dbReference type="SAM" id="Phobius"/>
    </source>
</evidence>